<evidence type="ECO:0000313" key="4">
    <source>
        <dbReference type="Proteomes" id="UP000184447"/>
    </source>
</evidence>
<dbReference type="RefSeq" id="WP_073340073.1">
    <property type="nucleotide sequence ID" value="NZ_FQXM01000026.1"/>
</dbReference>
<reference evidence="3 4" key="1">
    <citation type="submission" date="2016-11" db="EMBL/GenBank/DDBJ databases">
        <authorList>
            <person name="Jaros S."/>
            <person name="Januszkiewicz K."/>
            <person name="Wedrychowicz H."/>
        </authorList>
    </citation>
    <scope>NUCLEOTIDE SEQUENCE [LARGE SCALE GENOMIC DNA]</scope>
    <source>
        <strain evidence="3 4">DSM 8605</strain>
    </source>
</reference>
<dbReference type="Proteomes" id="UP000184447">
    <property type="component" value="Unassembled WGS sequence"/>
</dbReference>
<evidence type="ECO:0000313" key="3">
    <source>
        <dbReference type="EMBL" id="SHH97031.1"/>
    </source>
</evidence>
<dbReference type="InterPro" id="IPR028087">
    <property type="entry name" value="Tad_N"/>
</dbReference>
<keyword evidence="1" id="KW-0472">Membrane</keyword>
<name>A0A1M5XB40_9CLOT</name>
<dbReference type="OrthoDB" id="5447051at2"/>
<dbReference type="AlphaFoldDB" id="A0A1M5XB40"/>
<protein>
    <submittedName>
        <fullName evidence="3">Putative Flp pilus-assembly TadE/G-like</fullName>
    </submittedName>
</protein>
<gene>
    <name evidence="3" type="ORF">SAMN02745207_03522</name>
</gene>
<keyword evidence="1" id="KW-0812">Transmembrane</keyword>
<sequence length="303" mass="32472">MIMIVNKKKGTITITIAISMVVLLLCVALSIDIGMLAVEKSSLQNACDAAALAAARELPNTTKAESVARKYAVDNGAENDKVNVAFSEKNYKITVTAENNEVKFLFAPLMNKDKGQVVTSASAITGSISGMKNLRPYAIEDTTLEFNKEYNLKEGAGNGYSGNYGTVYLEGSGADDLKETVRNGSKEMHYIGDLIYTATGNKVSVNSEVQTLISKCKDGCTSNNYKENCPRLITIPIVDSLNVNGKKSVEIVGFAKFFINELSIEGNGNGHTTIKGYFIKSVESGKVDGAATNYGLSGIKLVK</sequence>
<dbReference type="EMBL" id="FQXM01000026">
    <property type="protein sequence ID" value="SHH97031.1"/>
    <property type="molecule type" value="Genomic_DNA"/>
</dbReference>
<keyword evidence="4" id="KW-1185">Reference proteome</keyword>
<organism evidence="3 4">
    <name type="scientific">Clostridium grantii DSM 8605</name>
    <dbReference type="NCBI Taxonomy" id="1121316"/>
    <lineage>
        <taxon>Bacteria</taxon>
        <taxon>Bacillati</taxon>
        <taxon>Bacillota</taxon>
        <taxon>Clostridia</taxon>
        <taxon>Eubacteriales</taxon>
        <taxon>Clostridiaceae</taxon>
        <taxon>Clostridium</taxon>
    </lineage>
</organism>
<proteinExistence type="predicted"/>
<dbReference type="STRING" id="1121316.SAMN02745207_03522"/>
<dbReference type="Pfam" id="PF13400">
    <property type="entry name" value="Tad"/>
    <property type="match status" value="1"/>
</dbReference>
<feature type="domain" description="Putative Flp pilus-assembly TadG-like N-terminal" evidence="2">
    <location>
        <begin position="10"/>
        <end position="56"/>
    </location>
</feature>
<evidence type="ECO:0000256" key="1">
    <source>
        <dbReference type="SAM" id="Phobius"/>
    </source>
</evidence>
<accession>A0A1M5XB40</accession>
<feature type="transmembrane region" description="Helical" evidence="1">
    <location>
        <begin position="12"/>
        <end position="38"/>
    </location>
</feature>
<keyword evidence="1" id="KW-1133">Transmembrane helix</keyword>
<evidence type="ECO:0000259" key="2">
    <source>
        <dbReference type="Pfam" id="PF13400"/>
    </source>
</evidence>